<dbReference type="InterPro" id="IPR003594">
    <property type="entry name" value="HATPase_dom"/>
</dbReference>
<protein>
    <recommendedName>
        <fullName evidence="3">histidine kinase</fullName>
        <ecNumber evidence="3">2.7.13.3</ecNumber>
    </recommendedName>
</protein>
<keyword evidence="8 9" id="KW-1133">Transmembrane helix</keyword>
<keyword evidence="5 11" id="KW-0808">Transferase</keyword>
<dbReference type="GO" id="GO:0000155">
    <property type="term" value="F:phosphorelay sensor kinase activity"/>
    <property type="evidence" value="ECO:0007669"/>
    <property type="project" value="InterPro"/>
</dbReference>
<dbReference type="InterPro" id="IPR036097">
    <property type="entry name" value="HisK_dim/P_sf"/>
</dbReference>
<dbReference type="EMBL" id="CP045529">
    <property type="protein sequence ID" value="QFU97018.1"/>
    <property type="molecule type" value="Genomic_DNA"/>
</dbReference>
<dbReference type="OrthoDB" id="9808408at2"/>
<name>A0A5P9Q6J4_9MICO</name>
<dbReference type="RefSeq" id="WP_036953755.1">
    <property type="nucleotide sequence ID" value="NZ_BAABIH010000013.1"/>
</dbReference>
<evidence type="ECO:0000259" key="10">
    <source>
        <dbReference type="PROSITE" id="PS50109"/>
    </source>
</evidence>
<dbReference type="EC" id="2.7.13.3" evidence="3"/>
<dbReference type="InterPro" id="IPR036890">
    <property type="entry name" value="HATPase_C_sf"/>
</dbReference>
<keyword evidence="12" id="KW-1185">Reference proteome</keyword>
<dbReference type="InterPro" id="IPR005467">
    <property type="entry name" value="His_kinase_dom"/>
</dbReference>
<evidence type="ECO:0000256" key="8">
    <source>
        <dbReference type="ARBA" id="ARBA00022989"/>
    </source>
</evidence>
<evidence type="ECO:0000256" key="1">
    <source>
        <dbReference type="ARBA" id="ARBA00000085"/>
    </source>
</evidence>
<keyword evidence="4" id="KW-0597">Phosphoprotein</keyword>
<dbReference type="AlphaFoldDB" id="A0A5P9Q6J4"/>
<keyword evidence="6 9" id="KW-0812">Transmembrane</keyword>
<comment type="catalytic activity">
    <reaction evidence="1">
        <text>ATP + protein L-histidine = ADP + protein N-phospho-L-histidine.</text>
        <dbReference type="EC" id="2.7.13.3"/>
    </reaction>
</comment>
<feature type="domain" description="Histidine kinase" evidence="10">
    <location>
        <begin position="221"/>
        <end position="408"/>
    </location>
</feature>
<dbReference type="Proteomes" id="UP000326702">
    <property type="component" value="Chromosome"/>
</dbReference>
<dbReference type="PANTHER" id="PTHR45436:SF5">
    <property type="entry name" value="SENSOR HISTIDINE KINASE TRCS"/>
    <property type="match status" value="1"/>
</dbReference>
<dbReference type="SMART" id="SM00388">
    <property type="entry name" value="HisKA"/>
    <property type="match status" value="1"/>
</dbReference>
<evidence type="ECO:0000256" key="5">
    <source>
        <dbReference type="ARBA" id="ARBA00022679"/>
    </source>
</evidence>
<feature type="transmembrane region" description="Helical" evidence="9">
    <location>
        <begin position="131"/>
        <end position="150"/>
    </location>
</feature>
<dbReference type="GO" id="GO:0005886">
    <property type="term" value="C:plasma membrane"/>
    <property type="evidence" value="ECO:0007669"/>
    <property type="project" value="UniProtKB-SubCell"/>
</dbReference>
<keyword evidence="7 11" id="KW-0418">Kinase</keyword>
<comment type="subcellular location">
    <subcellularLocation>
        <location evidence="2">Cell membrane</location>
    </subcellularLocation>
</comment>
<organism evidence="11 12">
    <name type="scientific">Luteimicrobium xylanilyticum</name>
    <dbReference type="NCBI Taxonomy" id="1133546"/>
    <lineage>
        <taxon>Bacteria</taxon>
        <taxon>Bacillati</taxon>
        <taxon>Actinomycetota</taxon>
        <taxon>Actinomycetes</taxon>
        <taxon>Micrococcales</taxon>
        <taxon>Luteimicrobium</taxon>
    </lineage>
</organism>
<dbReference type="Gene3D" id="6.10.340.10">
    <property type="match status" value="1"/>
</dbReference>
<evidence type="ECO:0000313" key="11">
    <source>
        <dbReference type="EMBL" id="QFU97018.1"/>
    </source>
</evidence>
<evidence type="ECO:0000256" key="4">
    <source>
        <dbReference type="ARBA" id="ARBA00022553"/>
    </source>
</evidence>
<dbReference type="InterPro" id="IPR050428">
    <property type="entry name" value="TCS_sensor_his_kinase"/>
</dbReference>
<sequence>MTPWYRSIRTRIGAAVALTSLLSALLLGLAVDRSIMVGGRNALRAEALQSLAVSAAAYDISGTVPSSSSVGSDATRLPRPLRAALRPGRAVTWFDGHDMWAAQRLEGGRVLSLRAPGARLLEQRASMHRTLGATAGGVVLFALVGGWVVAGSITSRLRRAARAVGAGSGVQDVVGRGDGAARLLGSGPGPRDEVRELVDRIDVLTGSLAARLDRERAFSADVAHELRTPMTALVSAAELLPDGPEATLVRRQTVRLRRLTDDLLELARAEQPEVVVLEPRDLATVVRRMVEGQEGVTLSVVSSDVVRTEPRRLERVVQNLVANGLRHGGGEVRVVVEGRTVRVEDDGPGFPAELLRDGPRRFRSLGAAPGSGLGLSIVSALAVGLEARVELAGGERGAVVTVLLPGAAQRDARE</sequence>
<dbReference type="Gene3D" id="3.30.565.10">
    <property type="entry name" value="Histidine kinase-like ATPase, C-terminal domain"/>
    <property type="match status" value="1"/>
</dbReference>
<accession>A0A5P9Q6J4</accession>
<dbReference type="Gene3D" id="1.10.287.130">
    <property type="match status" value="1"/>
</dbReference>
<proteinExistence type="predicted"/>
<keyword evidence="9" id="KW-0472">Membrane</keyword>
<dbReference type="Pfam" id="PF02518">
    <property type="entry name" value="HATPase_c"/>
    <property type="match status" value="1"/>
</dbReference>
<dbReference type="PROSITE" id="PS50109">
    <property type="entry name" value="HIS_KIN"/>
    <property type="match status" value="1"/>
</dbReference>
<evidence type="ECO:0000256" key="2">
    <source>
        <dbReference type="ARBA" id="ARBA00004236"/>
    </source>
</evidence>
<dbReference type="Pfam" id="PF00512">
    <property type="entry name" value="HisKA"/>
    <property type="match status" value="1"/>
</dbReference>
<dbReference type="KEGG" id="lxl:KDY119_00511"/>
<evidence type="ECO:0000256" key="6">
    <source>
        <dbReference type="ARBA" id="ARBA00022692"/>
    </source>
</evidence>
<dbReference type="SUPFAM" id="SSF47384">
    <property type="entry name" value="Homodimeric domain of signal transducing histidine kinase"/>
    <property type="match status" value="1"/>
</dbReference>
<feature type="transmembrane region" description="Helical" evidence="9">
    <location>
        <begin position="12"/>
        <end position="31"/>
    </location>
</feature>
<evidence type="ECO:0000256" key="9">
    <source>
        <dbReference type="SAM" id="Phobius"/>
    </source>
</evidence>
<evidence type="ECO:0000256" key="7">
    <source>
        <dbReference type="ARBA" id="ARBA00022777"/>
    </source>
</evidence>
<dbReference type="SUPFAM" id="SSF55874">
    <property type="entry name" value="ATPase domain of HSP90 chaperone/DNA topoisomerase II/histidine kinase"/>
    <property type="match status" value="1"/>
</dbReference>
<dbReference type="InterPro" id="IPR003661">
    <property type="entry name" value="HisK_dim/P_dom"/>
</dbReference>
<dbReference type="SMART" id="SM00387">
    <property type="entry name" value="HATPase_c"/>
    <property type="match status" value="1"/>
</dbReference>
<reference evidence="11 12" key="1">
    <citation type="submission" date="2019-10" db="EMBL/GenBank/DDBJ databases">
        <title>Genome sequence of Luteimicrobium xylanilyticum HY-24.</title>
        <authorList>
            <person name="Kim D.Y."/>
            <person name="Park H.-Y."/>
        </authorList>
    </citation>
    <scope>NUCLEOTIDE SEQUENCE [LARGE SCALE GENOMIC DNA]</scope>
    <source>
        <strain evidence="11 12">HY-24</strain>
    </source>
</reference>
<evidence type="ECO:0000313" key="12">
    <source>
        <dbReference type="Proteomes" id="UP000326702"/>
    </source>
</evidence>
<dbReference type="CDD" id="cd00082">
    <property type="entry name" value="HisKA"/>
    <property type="match status" value="1"/>
</dbReference>
<dbReference type="PANTHER" id="PTHR45436">
    <property type="entry name" value="SENSOR HISTIDINE KINASE YKOH"/>
    <property type="match status" value="1"/>
</dbReference>
<gene>
    <name evidence="11" type="ORF">KDY119_00511</name>
</gene>
<evidence type="ECO:0000256" key="3">
    <source>
        <dbReference type="ARBA" id="ARBA00012438"/>
    </source>
</evidence>